<organism evidence="1 2">
    <name type="scientific">Gossypium arboreum</name>
    <name type="common">Tree cotton</name>
    <name type="synonym">Gossypium nanking</name>
    <dbReference type="NCBI Taxonomy" id="29729"/>
    <lineage>
        <taxon>Eukaryota</taxon>
        <taxon>Viridiplantae</taxon>
        <taxon>Streptophyta</taxon>
        <taxon>Embryophyta</taxon>
        <taxon>Tracheophyta</taxon>
        <taxon>Spermatophyta</taxon>
        <taxon>Magnoliopsida</taxon>
        <taxon>eudicotyledons</taxon>
        <taxon>Gunneridae</taxon>
        <taxon>Pentapetalae</taxon>
        <taxon>rosids</taxon>
        <taxon>malvids</taxon>
        <taxon>Malvales</taxon>
        <taxon>Malvaceae</taxon>
        <taxon>Malvoideae</taxon>
        <taxon>Gossypium</taxon>
    </lineage>
</organism>
<accession>A0ABR0MH72</accession>
<protein>
    <submittedName>
        <fullName evidence="1">Uncharacterized protein</fullName>
    </submittedName>
</protein>
<name>A0ABR0MH72_GOSAR</name>
<reference evidence="1 2" key="1">
    <citation type="submission" date="2023-03" db="EMBL/GenBank/DDBJ databases">
        <title>WGS of Gossypium arboreum.</title>
        <authorList>
            <person name="Yu D."/>
        </authorList>
    </citation>
    <scope>NUCLEOTIDE SEQUENCE [LARGE SCALE GENOMIC DNA]</scope>
    <source>
        <tissue evidence="1">Leaf</tissue>
    </source>
</reference>
<gene>
    <name evidence="1" type="ORF">PVK06_048859</name>
</gene>
<proteinExistence type="predicted"/>
<dbReference type="EMBL" id="JARKNE010000013">
    <property type="protein sequence ID" value="KAK5772570.1"/>
    <property type="molecule type" value="Genomic_DNA"/>
</dbReference>
<comment type="caution">
    <text evidence="1">The sequence shown here is derived from an EMBL/GenBank/DDBJ whole genome shotgun (WGS) entry which is preliminary data.</text>
</comment>
<sequence length="93" mass="10800">MARVDHTAWPKFPHARMAHTTQFGQARMSHTAYLAITRPCLAHSLAFVDHMAVSSHTTYHTSDHTLVWCRQLQFQRTHLVQLWCEINPEAFDT</sequence>
<keyword evidence="2" id="KW-1185">Reference proteome</keyword>
<dbReference type="Proteomes" id="UP001358586">
    <property type="component" value="Chromosome 13"/>
</dbReference>
<evidence type="ECO:0000313" key="1">
    <source>
        <dbReference type="EMBL" id="KAK5772570.1"/>
    </source>
</evidence>
<evidence type="ECO:0000313" key="2">
    <source>
        <dbReference type="Proteomes" id="UP001358586"/>
    </source>
</evidence>